<feature type="region of interest" description="Disordered" evidence="1">
    <location>
        <begin position="179"/>
        <end position="209"/>
    </location>
</feature>
<dbReference type="AlphaFoldDB" id="A0A5P1E9X7"/>
<dbReference type="EMBL" id="CM007389">
    <property type="protein sequence ID" value="ONK58315.1"/>
    <property type="molecule type" value="Genomic_DNA"/>
</dbReference>
<keyword evidence="3" id="KW-1185">Reference proteome</keyword>
<organism evidence="2 3">
    <name type="scientific">Asparagus officinalis</name>
    <name type="common">Garden asparagus</name>
    <dbReference type="NCBI Taxonomy" id="4686"/>
    <lineage>
        <taxon>Eukaryota</taxon>
        <taxon>Viridiplantae</taxon>
        <taxon>Streptophyta</taxon>
        <taxon>Embryophyta</taxon>
        <taxon>Tracheophyta</taxon>
        <taxon>Spermatophyta</taxon>
        <taxon>Magnoliopsida</taxon>
        <taxon>Liliopsida</taxon>
        <taxon>Asparagales</taxon>
        <taxon>Asparagaceae</taxon>
        <taxon>Asparagoideae</taxon>
        <taxon>Asparagus</taxon>
    </lineage>
</organism>
<feature type="compositionally biased region" description="Acidic residues" evidence="1">
    <location>
        <begin position="183"/>
        <end position="198"/>
    </location>
</feature>
<feature type="region of interest" description="Disordered" evidence="1">
    <location>
        <begin position="52"/>
        <end position="84"/>
    </location>
</feature>
<reference evidence="3" key="1">
    <citation type="journal article" date="2017" name="Nat. Commun.">
        <title>The asparagus genome sheds light on the origin and evolution of a young Y chromosome.</title>
        <authorList>
            <person name="Harkess A."/>
            <person name="Zhou J."/>
            <person name="Xu C."/>
            <person name="Bowers J.E."/>
            <person name="Van der Hulst R."/>
            <person name="Ayyampalayam S."/>
            <person name="Mercati F."/>
            <person name="Riccardi P."/>
            <person name="McKain M.R."/>
            <person name="Kakrana A."/>
            <person name="Tang H."/>
            <person name="Ray J."/>
            <person name="Groenendijk J."/>
            <person name="Arikit S."/>
            <person name="Mathioni S.M."/>
            <person name="Nakano M."/>
            <person name="Shan H."/>
            <person name="Telgmann-Rauber A."/>
            <person name="Kanno A."/>
            <person name="Yue Z."/>
            <person name="Chen H."/>
            <person name="Li W."/>
            <person name="Chen Y."/>
            <person name="Xu X."/>
            <person name="Zhang Y."/>
            <person name="Luo S."/>
            <person name="Chen H."/>
            <person name="Gao J."/>
            <person name="Mao Z."/>
            <person name="Pires J.C."/>
            <person name="Luo M."/>
            <person name="Kudrna D."/>
            <person name="Wing R.A."/>
            <person name="Meyers B.C."/>
            <person name="Yi K."/>
            <person name="Kong H."/>
            <person name="Lavrijsen P."/>
            <person name="Sunseri F."/>
            <person name="Falavigna A."/>
            <person name="Ye Y."/>
            <person name="Leebens-Mack J.H."/>
            <person name="Chen G."/>
        </authorList>
    </citation>
    <scope>NUCLEOTIDE SEQUENCE [LARGE SCALE GENOMIC DNA]</scope>
    <source>
        <strain evidence="3">cv. DH0086</strain>
    </source>
</reference>
<evidence type="ECO:0000313" key="2">
    <source>
        <dbReference type="EMBL" id="ONK58315.1"/>
    </source>
</evidence>
<name>A0A5P1E9X7_ASPOF</name>
<dbReference type="Proteomes" id="UP000243459">
    <property type="component" value="Chromosome 9"/>
</dbReference>
<dbReference type="Gramene" id="ONK58315">
    <property type="protein sequence ID" value="ONK58315"/>
    <property type="gene ID" value="A4U43_C09F10940"/>
</dbReference>
<accession>A0A5P1E9X7</accession>
<gene>
    <name evidence="2" type="ORF">A4U43_C09F10940</name>
</gene>
<proteinExistence type="predicted"/>
<feature type="compositionally biased region" description="Basic and acidic residues" evidence="1">
    <location>
        <begin position="52"/>
        <end position="69"/>
    </location>
</feature>
<feature type="compositionally biased region" description="Polar residues" evidence="1">
    <location>
        <begin position="70"/>
        <end position="84"/>
    </location>
</feature>
<evidence type="ECO:0000313" key="3">
    <source>
        <dbReference type="Proteomes" id="UP000243459"/>
    </source>
</evidence>
<sequence>MLLHSIRGVIVEQMQMPTYTIFDHAIDFTARPKRQQEAESGPFKEEVIKKARQEEAMATAEARESHETSASELTPITQSTSEMAPTIIPTSSAAEAISTTPVIVMEIALPMLEVKASTAISAPQFFVESAIQVAQPTVSEGNHSSTPLFTIKFSTVVLCLFNLSFLTKAEMMEATITISSMEREEEEEEAELSSDSEDAILHTKPTCGS</sequence>
<evidence type="ECO:0000256" key="1">
    <source>
        <dbReference type="SAM" id="MobiDB-lite"/>
    </source>
</evidence>
<protein>
    <submittedName>
        <fullName evidence="2">Uncharacterized protein</fullName>
    </submittedName>
</protein>